<dbReference type="GO" id="GO:0005765">
    <property type="term" value="C:lysosomal membrane"/>
    <property type="evidence" value="ECO:0007669"/>
    <property type="project" value="TreeGrafter"/>
</dbReference>
<sequence length="294" mass="34483">MDAVITRHRDHLCEDNVEEEGTAEVTSFQTSNDNDLRSPLLSEERMRRRLKFYFMNPIEKWHAKRRFPYKFAVQVIKIILVTIQIWLFAYSRYNHVNYTWDNRITFSHLFLKGWDSTREINVYPPAAGPLAVYKKHEFFEVIDYALEGYINLNESIGPYSYPNEDNSLAEMKLCLYHFKTGIIYGFNESYIFDSQVEESCYNISHDSSKGAFKSEKYFEKANITFSALVRAELLFSVKTVNFKAAGPITPPDCYQFDITIEFDNEDHDGQMVLSLDAEPIRLQSERFGELRNLK</sequence>
<evidence type="ECO:0000256" key="1">
    <source>
        <dbReference type="SAM" id="Phobius"/>
    </source>
</evidence>
<dbReference type="KEGG" id="apln:108737106"/>
<gene>
    <name evidence="4" type="primary">LOC108737106</name>
</gene>
<dbReference type="PANTHER" id="PTHR12127:SF7">
    <property type="entry name" value="SD02261P"/>
    <property type="match status" value="1"/>
</dbReference>
<keyword evidence="1" id="KW-1133">Transmembrane helix</keyword>
<evidence type="ECO:0000313" key="4">
    <source>
        <dbReference type="RefSeq" id="XP_018325285.1"/>
    </source>
</evidence>
<organism evidence="3 4">
    <name type="scientific">Agrilus planipennis</name>
    <name type="common">Emerald ash borer</name>
    <name type="synonym">Agrilus marcopoli</name>
    <dbReference type="NCBI Taxonomy" id="224129"/>
    <lineage>
        <taxon>Eukaryota</taxon>
        <taxon>Metazoa</taxon>
        <taxon>Ecdysozoa</taxon>
        <taxon>Arthropoda</taxon>
        <taxon>Hexapoda</taxon>
        <taxon>Insecta</taxon>
        <taxon>Pterygota</taxon>
        <taxon>Neoptera</taxon>
        <taxon>Endopterygota</taxon>
        <taxon>Coleoptera</taxon>
        <taxon>Polyphaga</taxon>
        <taxon>Elateriformia</taxon>
        <taxon>Buprestoidea</taxon>
        <taxon>Buprestidae</taxon>
        <taxon>Agrilinae</taxon>
        <taxon>Agrilus</taxon>
    </lineage>
</organism>
<dbReference type="RefSeq" id="XP_018325285.1">
    <property type="nucleotide sequence ID" value="XM_018469783.2"/>
</dbReference>
<dbReference type="AlphaFoldDB" id="A0A1W4WYY9"/>
<feature type="transmembrane region" description="Helical" evidence="1">
    <location>
        <begin position="71"/>
        <end position="89"/>
    </location>
</feature>
<dbReference type="CDD" id="cd21050">
    <property type="entry name" value="ELD_TRPML"/>
    <property type="match status" value="1"/>
</dbReference>
<keyword evidence="3" id="KW-1185">Reference proteome</keyword>
<protein>
    <submittedName>
        <fullName evidence="4">Mucolipin-3-like</fullName>
    </submittedName>
</protein>
<dbReference type="Proteomes" id="UP000192223">
    <property type="component" value="Unplaced"/>
</dbReference>
<dbReference type="OrthoDB" id="6745333at2759"/>
<dbReference type="GeneID" id="108737106"/>
<dbReference type="PANTHER" id="PTHR12127">
    <property type="entry name" value="MUCOLIPIN"/>
    <property type="match status" value="1"/>
</dbReference>
<feature type="domain" description="Mucolipin extracytosolic" evidence="2">
    <location>
        <begin position="96"/>
        <end position="278"/>
    </location>
</feature>
<proteinExistence type="predicted"/>
<accession>A0A1W4WYY9</accession>
<keyword evidence="1" id="KW-0812">Transmembrane</keyword>
<dbReference type="STRING" id="224129.A0A1W4WYY9"/>
<dbReference type="InParanoid" id="A0A1W4WYY9"/>
<evidence type="ECO:0000259" key="2">
    <source>
        <dbReference type="Pfam" id="PF21381"/>
    </source>
</evidence>
<dbReference type="InterPro" id="IPR039031">
    <property type="entry name" value="Mucolipin"/>
</dbReference>
<evidence type="ECO:0000313" key="3">
    <source>
        <dbReference type="Proteomes" id="UP000192223"/>
    </source>
</evidence>
<keyword evidence="1" id="KW-0472">Membrane</keyword>
<reference evidence="4" key="1">
    <citation type="submission" date="2025-08" db="UniProtKB">
        <authorList>
            <consortium name="RefSeq"/>
        </authorList>
    </citation>
    <scope>IDENTIFICATION</scope>
    <source>
        <tissue evidence="4">Entire body</tissue>
    </source>
</reference>
<name>A0A1W4WYY9_AGRPL</name>
<dbReference type="Pfam" id="PF21381">
    <property type="entry name" value="MCLN_ECD"/>
    <property type="match status" value="1"/>
</dbReference>
<dbReference type="InterPro" id="IPR049134">
    <property type="entry name" value="MCLN_ECD"/>
</dbReference>
<dbReference type="GO" id="GO:0072345">
    <property type="term" value="F:NAADP-sensitive calcium-release channel activity"/>
    <property type="evidence" value="ECO:0007669"/>
    <property type="project" value="TreeGrafter"/>
</dbReference>
<dbReference type="GO" id="GO:0005886">
    <property type="term" value="C:plasma membrane"/>
    <property type="evidence" value="ECO:0007669"/>
    <property type="project" value="TreeGrafter"/>
</dbReference>